<evidence type="ECO:0000313" key="3">
    <source>
        <dbReference type="EnsemblPlants" id="Zm00001eb255070_P001"/>
    </source>
</evidence>
<dbReference type="PaxDb" id="4577-AC196008.1_FGP004"/>
<evidence type="ECO:0000313" key="2">
    <source>
        <dbReference type="EMBL" id="AQK74969.1"/>
    </source>
</evidence>
<feature type="region of interest" description="Disordered" evidence="1">
    <location>
        <begin position="1"/>
        <end position="35"/>
    </location>
</feature>
<accession>A0A096UG51</accession>
<dbReference type="FunCoup" id="A0A096UG51">
    <property type="interactions" value="86"/>
</dbReference>
<keyword evidence="4" id="KW-1185">Reference proteome</keyword>
<sequence length="226" mass="25429">MPAAAAARGCDQREDVKQRRDGTNLGHGEDMEAARGEEDDLDGFWVSYGRRCPRRRLPPLIPSLVARGALRRTCTDDGRLVIRIVPIVHEDDSSVPPPPPLRELPAAARDASARRTNVARPDDDRTNLGHGEDVEAVVKQEEKDEEDDNMKAKQTQEEDDLLDGFWVSYGRRCPRRWLPPLISSLVARGTLRRTRTDDGRLVIRIVPVVWPLARARPRPAATRPSR</sequence>
<reference evidence="3" key="4">
    <citation type="submission" date="2021-05" db="UniProtKB">
        <authorList>
            <consortium name="EnsemblPlants"/>
        </authorList>
    </citation>
    <scope>IDENTIFICATION</scope>
    <source>
        <strain evidence="3">cv. B73</strain>
    </source>
</reference>
<dbReference type="PANTHER" id="PTHR33155">
    <property type="entry name" value="FANTASTIC FOUR-LIKE PROTEIN (DUF3049)"/>
    <property type="match status" value="1"/>
</dbReference>
<dbReference type="PANTHER" id="PTHR33155:SF75">
    <property type="entry name" value="OS02G0750800 PROTEIN"/>
    <property type="match status" value="1"/>
</dbReference>
<dbReference type="EnsemblPlants" id="Zm00001eb255070_T001">
    <property type="protein sequence ID" value="Zm00001eb255070_P001"/>
    <property type="gene ID" value="Zm00001eb255070"/>
</dbReference>
<gene>
    <name evidence="2" type="ORF">ZEAMMB73_Zm00001d018073</name>
</gene>
<dbReference type="Gramene" id="Zm00001eb255070_T001">
    <property type="protein sequence ID" value="Zm00001eb255070_P001"/>
    <property type="gene ID" value="Zm00001eb255070"/>
</dbReference>
<dbReference type="AlphaFoldDB" id="A0A096UG51"/>
<organism evidence="2">
    <name type="scientific">Zea mays</name>
    <name type="common">Maize</name>
    <dbReference type="NCBI Taxonomy" id="4577"/>
    <lineage>
        <taxon>Eukaryota</taxon>
        <taxon>Viridiplantae</taxon>
        <taxon>Streptophyta</taxon>
        <taxon>Embryophyta</taxon>
        <taxon>Tracheophyta</taxon>
        <taxon>Spermatophyta</taxon>
        <taxon>Magnoliopsida</taxon>
        <taxon>Liliopsida</taxon>
        <taxon>Poales</taxon>
        <taxon>Poaceae</taxon>
        <taxon>PACMAD clade</taxon>
        <taxon>Panicoideae</taxon>
        <taxon>Andropogonodae</taxon>
        <taxon>Andropogoneae</taxon>
        <taxon>Tripsacinae</taxon>
        <taxon>Zea</taxon>
    </lineage>
</organism>
<dbReference type="InterPro" id="IPR021410">
    <property type="entry name" value="FAF"/>
</dbReference>
<dbReference type="Proteomes" id="UP000007305">
    <property type="component" value="Chromosome 5"/>
</dbReference>
<reference evidence="2" key="2">
    <citation type="submission" date="2015-12" db="EMBL/GenBank/DDBJ databases">
        <title>Update maize B73 reference genome by single molecule sequencing technologies.</title>
        <authorList>
            <consortium name="Maize Genome Sequencing Project"/>
            <person name="Ware D."/>
        </authorList>
    </citation>
    <scope>NUCLEOTIDE SEQUENCE</scope>
    <source>
        <tissue evidence="2">Seedling</tissue>
    </source>
</reference>
<dbReference type="EMBL" id="CM000781">
    <property type="protein sequence ID" value="AQK74969.1"/>
    <property type="molecule type" value="Genomic_DNA"/>
</dbReference>
<evidence type="ECO:0000256" key="1">
    <source>
        <dbReference type="SAM" id="MobiDB-lite"/>
    </source>
</evidence>
<feature type="region of interest" description="Disordered" evidence="1">
    <location>
        <begin position="91"/>
        <end position="155"/>
    </location>
</feature>
<feature type="compositionally biased region" description="Basic and acidic residues" evidence="1">
    <location>
        <begin position="10"/>
        <end position="35"/>
    </location>
</feature>
<name>A0A096UG51_MAIZE</name>
<reference evidence="4" key="1">
    <citation type="journal article" date="2009" name="Science">
        <title>The B73 maize genome: complexity, diversity, and dynamics.</title>
        <authorList>
            <person name="Schnable P.S."/>
            <person name="Ware D."/>
            <person name="Fulton R.S."/>
            <person name="Stein J.C."/>
            <person name="Wei F."/>
            <person name="Pasternak S."/>
            <person name="Liang C."/>
            <person name="Zhang J."/>
            <person name="Fulton L."/>
            <person name="Graves T.A."/>
            <person name="Minx P."/>
            <person name="Reily A.D."/>
            <person name="Courtney L."/>
            <person name="Kruchowski S.S."/>
            <person name="Tomlinson C."/>
            <person name="Strong C."/>
            <person name="Delehaunty K."/>
            <person name="Fronick C."/>
            <person name="Courtney B."/>
            <person name="Rock S.M."/>
            <person name="Belter E."/>
            <person name="Du F."/>
            <person name="Kim K."/>
            <person name="Abbott R.M."/>
            <person name="Cotton M."/>
            <person name="Levy A."/>
            <person name="Marchetto P."/>
            <person name="Ochoa K."/>
            <person name="Jackson S.M."/>
            <person name="Gillam B."/>
            <person name="Chen W."/>
            <person name="Yan L."/>
            <person name="Higginbotham J."/>
            <person name="Cardenas M."/>
            <person name="Waligorski J."/>
            <person name="Applebaum E."/>
            <person name="Phelps L."/>
            <person name="Falcone J."/>
            <person name="Kanchi K."/>
            <person name="Thane T."/>
            <person name="Scimone A."/>
            <person name="Thane N."/>
            <person name="Henke J."/>
            <person name="Wang T."/>
            <person name="Ruppert J."/>
            <person name="Shah N."/>
            <person name="Rotter K."/>
            <person name="Hodges J."/>
            <person name="Ingenthron E."/>
            <person name="Cordes M."/>
            <person name="Kohlberg S."/>
            <person name="Sgro J."/>
            <person name="Delgado B."/>
            <person name="Mead K."/>
            <person name="Chinwalla A."/>
            <person name="Leonard S."/>
            <person name="Crouse K."/>
            <person name="Collura K."/>
            <person name="Kudrna D."/>
            <person name="Currie J."/>
            <person name="He R."/>
            <person name="Angelova A."/>
            <person name="Rajasekar S."/>
            <person name="Mueller T."/>
            <person name="Lomeli R."/>
            <person name="Scara G."/>
            <person name="Ko A."/>
            <person name="Delaney K."/>
            <person name="Wissotski M."/>
            <person name="Lopez G."/>
            <person name="Campos D."/>
            <person name="Braidotti M."/>
            <person name="Ashley E."/>
            <person name="Golser W."/>
            <person name="Kim H."/>
            <person name="Lee S."/>
            <person name="Lin J."/>
            <person name="Dujmic Z."/>
            <person name="Kim W."/>
            <person name="Talag J."/>
            <person name="Zuccolo A."/>
            <person name="Fan C."/>
            <person name="Sebastian A."/>
            <person name="Kramer M."/>
            <person name="Spiegel L."/>
            <person name="Nascimento L."/>
            <person name="Zutavern T."/>
            <person name="Miller B."/>
            <person name="Ambroise C."/>
            <person name="Muller S."/>
            <person name="Spooner W."/>
            <person name="Narechania A."/>
            <person name="Ren L."/>
            <person name="Wei S."/>
            <person name="Kumari S."/>
            <person name="Faga B."/>
            <person name="Levy M.J."/>
            <person name="McMahan L."/>
            <person name="Van Buren P."/>
            <person name="Vaughn M.W."/>
            <person name="Ying K."/>
            <person name="Yeh C.-T."/>
            <person name="Emrich S.J."/>
            <person name="Jia Y."/>
            <person name="Kalyanaraman A."/>
            <person name="Hsia A.-P."/>
            <person name="Barbazuk W.B."/>
            <person name="Baucom R.S."/>
            <person name="Brutnell T.P."/>
            <person name="Carpita N.C."/>
            <person name="Chaparro C."/>
            <person name="Chia J.-M."/>
            <person name="Deragon J.-M."/>
            <person name="Estill J.C."/>
            <person name="Fu Y."/>
            <person name="Jeddeloh J.A."/>
            <person name="Han Y."/>
            <person name="Lee H."/>
            <person name="Li P."/>
            <person name="Lisch D.R."/>
            <person name="Liu S."/>
            <person name="Liu Z."/>
            <person name="Nagel D.H."/>
            <person name="McCann M.C."/>
            <person name="SanMiguel P."/>
            <person name="Myers A.M."/>
            <person name="Nettleton D."/>
            <person name="Nguyen J."/>
            <person name="Penning B.W."/>
            <person name="Ponnala L."/>
            <person name="Schneider K.L."/>
            <person name="Schwartz D.C."/>
            <person name="Sharma A."/>
            <person name="Soderlund C."/>
            <person name="Springer N.M."/>
            <person name="Sun Q."/>
            <person name="Wang H."/>
            <person name="Waterman M."/>
            <person name="Westerman R."/>
            <person name="Wolfgruber T.K."/>
            <person name="Yang L."/>
            <person name="Yu Y."/>
            <person name="Zhang L."/>
            <person name="Zhou S."/>
            <person name="Zhu Q."/>
            <person name="Bennetzen J.L."/>
            <person name="Dawe R.K."/>
            <person name="Jiang J."/>
            <person name="Jiang N."/>
            <person name="Presting G.G."/>
            <person name="Wessler S.R."/>
            <person name="Aluru S."/>
            <person name="Martienssen R.A."/>
            <person name="Clifton S.W."/>
            <person name="McCombie W.R."/>
            <person name="Wing R.A."/>
            <person name="Wilson R.K."/>
        </authorList>
    </citation>
    <scope>NUCLEOTIDE SEQUENCE [LARGE SCALE GENOMIC DNA]</scope>
    <source>
        <strain evidence="4">cv. B73</strain>
    </source>
</reference>
<proteinExistence type="predicted"/>
<dbReference type="HOGENOM" id="CLU_1226398_0_0_1"/>
<feature type="compositionally biased region" description="Basic and acidic residues" evidence="1">
    <location>
        <begin position="120"/>
        <end position="142"/>
    </location>
</feature>
<protein>
    <submittedName>
        <fullName evidence="2 3">Uncharacterized protein</fullName>
    </submittedName>
</protein>
<reference evidence="3" key="3">
    <citation type="submission" date="2019-07" db="EMBL/GenBank/DDBJ databases">
        <authorList>
            <person name="Seetharam A."/>
            <person name="Woodhouse M."/>
            <person name="Cannon E."/>
        </authorList>
    </citation>
    <scope>NUCLEOTIDE SEQUENCE [LARGE SCALE GENOMIC DNA]</scope>
    <source>
        <strain evidence="3">cv. B73</strain>
    </source>
</reference>
<evidence type="ECO:0000313" key="4">
    <source>
        <dbReference type="Proteomes" id="UP000007305"/>
    </source>
</evidence>
<dbReference type="STRING" id="4577.A0A096UG51"/>